<proteinExistence type="inferred from homology"/>
<dbReference type="EC" id="3.1.1.31" evidence="5 7"/>
<dbReference type="InterPro" id="IPR006148">
    <property type="entry name" value="Glc/Gal-6P_isomerase"/>
</dbReference>
<dbReference type="PANTHER" id="PTHR11054">
    <property type="entry name" value="6-PHOSPHOGLUCONOLACTONASE"/>
    <property type="match status" value="1"/>
</dbReference>
<dbReference type="InterPro" id="IPR037171">
    <property type="entry name" value="NagB/RpiA_transferase-like"/>
</dbReference>
<evidence type="ECO:0000256" key="2">
    <source>
        <dbReference type="ARBA" id="ARBA00002681"/>
    </source>
</evidence>
<evidence type="ECO:0000313" key="10">
    <source>
        <dbReference type="Proteomes" id="UP000035645"/>
    </source>
</evidence>
<dbReference type="GO" id="GO:0005975">
    <property type="term" value="P:carbohydrate metabolic process"/>
    <property type="evidence" value="ECO:0007669"/>
    <property type="project" value="UniProtKB-UniRule"/>
</dbReference>
<dbReference type="PROSITE" id="PS01161">
    <property type="entry name" value="GLC_GALNAC_ISOMERASE"/>
    <property type="match status" value="1"/>
</dbReference>
<gene>
    <name evidence="7" type="primary">pgl</name>
    <name evidence="9" type="ORF">BANIM336_01298</name>
</gene>
<dbReference type="Gene3D" id="3.40.50.1360">
    <property type="match status" value="1"/>
</dbReference>
<dbReference type="AlphaFoldDB" id="A0AAV2W2Q4"/>
<protein>
    <recommendedName>
        <fullName evidence="6 7">6-phosphogluconolactonase</fullName>
        <shortName evidence="7">6PGL</shortName>
        <ecNumber evidence="5 7">3.1.1.31</ecNumber>
    </recommendedName>
</protein>
<comment type="similarity">
    <text evidence="4 7">Belongs to the glucosamine/galactosamine-6-phosphate isomerase family. 6-phosphogluconolactonase subfamily.</text>
</comment>
<dbReference type="EMBL" id="CBUQ010000007">
    <property type="protein sequence ID" value="CDI67977.1"/>
    <property type="molecule type" value="Genomic_DNA"/>
</dbReference>
<comment type="caution">
    <text evidence="9">The sequence shown here is derived from an EMBL/GenBank/DDBJ whole genome shotgun (WGS) entry which is preliminary data.</text>
</comment>
<organism evidence="9 10">
    <name type="scientific">Bifidobacterium animalis subsp. animalis IM386</name>
    <dbReference type="NCBI Taxonomy" id="1402194"/>
    <lineage>
        <taxon>Bacteria</taxon>
        <taxon>Bacillati</taxon>
        <taxon>Actinomycetota</taxon>
        <taxon>Actinomycetes</taxon>
        <taxon>Bifidobacteriales</taxon>
        <taxon>Bifidobacteriaceae</taxon>
        <taxon>Bifidobacterium</taxon>
    </lineage>
</organism>
<comment type="pathway">
    <text evidence="3 7">Carbohydrate degradation; pentose phosphate pathway; D-ribulose 5-phosphate from D-glucose 6-phosphate (oxidative stage): step 2/3.</text>
</comment>
<dbReference type="PANTHER" id="PTHR11054:SF0">
    <property type="entry name" value="6-PHOSPHOGLUCONOLACTONASE"/>
    <property type="match status" value="1"/>
</dbReference>
<evidence type="ECO:0000313" key="9">
    <source>
        <dbReference type="EMBL" id="CDI67977.1"/>
    </source>
</evidence>
<comment type="function">
    <text evidence="2 7">Hydrolysis of 6-phosphogluconolactone to 6-phosphogluconate.</text>
</comment>
<dbReference type="GO" id="GO:0004342">
    <property type="term" value="F:glucosamine-6-phosphate deaminase activity"/>
    <property type="evidence" value="ECO:0007669"/>
    <property type="project" value="InterPro"/>
</dbReference>
<dbReference type="GO" id="GO:0006098">
    <property type="term" value="P:pentose-phosphate shunt"/>
    <property type="evidence" value="ECO:0007669"/>
    <property type="project" value="InterPro"/>
</dbReference>
<evidence type="ECO:0000256" key="7">
    <source>
        <dbReference type="RuleBase" id="RU365095"/>
    </source>
</evidence>
<name>A0AAV2W2Q4_9BIFI</name>
<dbReference type="InterPro" id="IPR039104">
    <property type="entry name" value="6PGL"/>
</dbReference>
<dbReference type="CDD" id="cd01400">
    <property type="entry name" value="6PGL"/>
    <property type="match status" value="1"/>
</dbReference>
<evidence type="ECO:0000256" key="3">
    <source>
        <dbReference type="ARBA" id="ARBA00004961"/>
    </source>
</evidence>
<dbReference type="GO" id="GO:0006044">
    <property type="term" value="P:N-acetylglucosamine metabolic process"/>
    <property type="evidence" value="ECO:0007669"/>
    <property type="project" value="InterPro"/>
</dbReference>
<evidence type="ECO:0000256" key="5">
    <source>
        <dbReference type="ARBA" id="ARBA00013198"/>
    </source>
</evidence>
<dbReference type="InterPro" id="IPR018321">
    <property type="entry name" value="Glucosamine6P_isomerase_CS"/>
</dbReference>
<dbReference type="InterPro" id="IPR005900">
    <property type="entry name" value="6-phosphogluconolactonase_DevB"/>
</dbReference>
<dbReference type="SUPFAM" id="SSF100950">
    <property type="entry name" value="NagB/RpiA/CoA transferase-like"/>
    <property type="match status" value="1"/>
</dbReference>
<dbReference type="GO" id="GO:0017057">
    <property type="term" value="F:6-phosphogluconolactonase activity"/>
    <property type="evidence" value="ECO:0007669"/>
    <property type="project" value="UniProtKB-UniRule"/>
</dbReference>
<evidence type="ECO:0000256" key="4">
    <source>
        <dbReference type="ARBA" id="ARBA00010662"/>
    </source>
</evidence>
<dbReference type="Pfam" id="PF01182">
    <property type="entry name" value="Glucosamine_iso"/>
    <property type="match status" value="1"/>
</dbReference>
<comment type="catalytic activity">
    <reaction evidence="1 7">
        <text>6-phospho-D-glucono-1,5-lactone + H2O = 6-phospho-D-gluconate + H(+)</text>
        <dbReference type="Rhea" id="RHEA:12556"/>
        <dbReference type="ChEBI" id="CHEBI:15377"/>
        <dbReference type="ChEBI" id="CHEBI:15378"/>
        <dbReference type="ChEBI" id="CHEBI:57955"/>
        <dbReference type="ChEBI" id="CHEBI:58759"/>
        <dbReference type="EC" id="3.1.1.31"/>
    </reaction>
</comment>
<accession>A0AAV2W2Q4</accession>
<evidence type="ECO:0000256" key="1">
    <source>
        <dbReference type="ARBA" id="ARBA00000832"/>
    </source>
</evidence>
<reference evidence="9 10" key="2">
    <citation type="submission" date="2015-01" db="EMBL/GenBank/DDBJ databases">
        <title>Genome sequence of a Bifidobacterium animalis strain.</title>
        <authorList>
            <person name="Bogovic-Matijasic B."/>
            <person name="Hacin B."/>
            <person name="Citar M."/>
            <person name="Svigelj K."/>
            <person name="Stempelj M."/>
            <person name="Rogelj I."/>
        </authorList>
    </citation>
    <scope>NUCLEOTIDE SEQUENCE [LARGE SCALE GENOMIC DNA]</scope>
    <source>
        <strain evidence="9 10">IM386</strain>
    </source>
</reference>
<dbReference type="NCBIfam" id="TIGR01198">
    <property type="entry name" value="pgl"/>
    <property type="match status" value="1"/>
</dbReference>
<evidence type="ECO:0000256" key="6">
    <source>
        <dbReference type="ARBA" id="ARBA00020337"/>
    </source>
</evidence>
<feature type="domain" description="Glucosamine/galactosamine-6-phosphate isomerase" evidence="8">
    <location>
        <begin position="58"/>
        <end position="301"/>
    </location>
</feature>
<reference evidence="9 10" key="1">
    <citation type="submission" date="2013-10" db="EMBL/GenBank/DDBJ databases">
        <authorList>
            <person name="Manrique M."/>
        </authorList>
    </citation>
    <scope>NUCLEOTIDE SEQUENCE [LARGE SCALE GENOMIC DNA]</scope>
    <source>
        <strain evidence="9 10">IM386</strain>
    </source>
</reference>
<sequence length="311" mass="34056">MKSMPKCSPKAGRRFTRASANTFPALHAARLFERAASYFLPPFRRRGPMNREHISYPTPQLLADAVAARTLLLANDILCRPDRERVDIALTGGTDGIAILRALAGSPLLDVPDWSKVHLWWGDERFVAANSAERNAVGAYDALLDMLLETKRIARNQIHEMPADRRSQEELTAATDQDNAVALAAAAADYQDELEKELGENGHLDIAMFGLGPDGHFASLFPNMPQVGINDHDVLVTGVTDSPKMPPLRLTLTVPMIVRTDYVWVCGSREGKAEAMGSTFHAQNNPALPASYADAVQQVLWITDEAAGRDC</sequence>
<evidence type="ECO:0000259" key="8">
    <source>
        <dbReference type="Pfam" id="PF01182"/>
    </source>
</evidence>
<keyword evidence="7 9" id="KW-0378">Hydrolase</keyword>
<dbReference type="Proteomes" id="UP000035645">
    <property type="component" value="Unassembled WGS sequence"/>
</dbReference>